<dbReference type="RefSeq" id="WP_036832703.1">
    <property type="nucleotide sequence ID" value="NZ_LR812490.1"/>
</dbReference>
<proteinExistence type="predicted"/>
<evidence type="ECO:0000259" key="1">
    <source>
        <dbReference type="Pfam" id="PF14239"/>
    </source>
</evidence>
<comment type="caution">
    <text evidence="2">The sequence shown here is derived from an EMBL/GenBank/DDBJ whole genome shotgun (WGS) entry which is preliminary data.</text>
</comment>
<dbReference type="Pfam" id="PF14239">
    <property type="entry name" value="RRXRR"/>
    <property type="match status" value="1"/>
</dbReference>
<gene>
    <name evidence="2" type="ORF">PLAN_10054</name>
</gene>
<reference evidence="2" key="1">
    <citation type="submission" date="2020-05" db="EMBL/GenBank/DDBJ databases">
        <authorList>
            <consortium name="Genoscope - CEA"/>
            <person name="William W."/>
        </authorList>
    </citation>
    <scope>NUCLEOTIDE SEQUENCE [LARGE SCALE GENOMIC DNA]</scope>
    <source>
        <strain evidence="2">PCC 7821</strain>
    </source>
</reference>
<dbReference type="EMBL" id="CZCZ02000004">
    <property type="protein sequence ID" value="CAC5339910.1"/>
    <property type="molecule type" value="Genomic_DNA"/>
</dbReference>
<organism evidence="2 3">
    <name type="scientific">Planktothrix rubescens CCAP 1459/22</name>
    <dbReference type="NCBI Taxonomy" id="329571"/>
    <lineage>
        <taxon>Bacteria</taxon>
        <taxon>Bacillati</taxon>
        <taxon>Cyanobacteriota</taxon>
        <taxon>Cyanophyceae</taxon>
        <taxon>Oscillatoriophycideae</taxon>
        <taxon>Oscillatoriales</taxon>
        <taxon>Microcoleaceae</taxon>
        <taxon>Planktothrix</taxon>
    </lineage>
</organism>
<sequence length="364" mass="41482">MRIPVVAQDNKPLMPTTPARARKWIESGKAVKRWSDCGQFYLQLTVEPSGYTTQNIVIGIDPGKKFSGIGVQSAKFTLYTAHLILPFQTVRERMDTRRLMRRSRRGRRINRKIEFSKRNHRQKRFSNRRQGKLAPSIRANRQLELRIVSELFKIYPVAEIRYEYIKADIDLTSGRKQAKSGKGFSPVMVGQKWMCGQLEKFATVVKIEGYRTASTRKYLGLKKNKTDKSKAEFNTHAVDGVAIAATAFVKYRQYHTAKTDGANWFGNVVITTAQFRVIRRPPFSRRQLHLMLPAKGGMRRKYGGSTTRHGFRKGDLVKSPKGVGYVSGDTERQVSVSDANWKRLGQIASSKVQLIRRSNGLIVT</sequence>
<accession>A0A6J7ZCQ2</accession>
<keyword evidence="3" id="KW-1185">Reference proteome</keyword>
<name>A0A6J7ZCQ2_PLARU</name>
<evidence type="ECO:0000313" key="3">
    <source>
        <dbReference type="Proteomes" id="UP000196521"/>
    </source>
</evidence>
<dbReference type="InterPro" id="IPR025938">
    <property type="entry name" value="RRXRR_dom"/>
</dbReference>
<evidence type="ECO:0000313" key="2">
    <source>
        <dbReference type="EMBL" id="CAC5339910.1"/>
    </source>
</evidence>
<dbReference type="AlphaFoldDB" id="A0A6J7ZCQ2"/>
<feature type="domain" description="RRXRR" evidence="1">
    <location>
        <begin position="3"/>
        <end position="176"/>
    </location>
</feature>
<dbReference type="EMBL" id="LR812490">
    <property type="protein sequence ID" value="CAC5339910.1"/>
    <property type="molecule type" value="Genomic_DNA"/>
</dbReference>
<protein>
    <recommendedName>
        <fullName evidence="1">RRXRR domain-containing protein</fullName>
    </recommendedName>
</protein>
<dbReference type="Proteomes" id="UP000196521">
    <property type="component" value="Chromosome"/>
</dbReference>